<protein>
    <submittedName>
        <fullName evidence="2">Uncharacterized protein</fullName>
    </submittedName>
</protein>
<feature type="chain" id="PRO_5001760963" evidence="1">
    <location>
        <begin position="32"/>
        <end position="272"/>
    </location>
</feature>
<name>A0A081NKJ4_9GAMM</name>
<dbReference type="AlphaFoldDB" id="A0A081NKJ4"/>
<dbReference type="Proteomes" id="UP000028073">
    <property type="component" value="Unassembled WGS sequence"/>
</dbReference>
<comment type="caution">
    <text evidence="2">The sequence shown here is derived from an EMBL/GenBank/DDBJ whole genome shotgun (WGS) entry which is preliminary data.</text>
</comment>
<evidence type="ECO:0000313" key="3">
    <source>
        <dbReference type="Proteomes" id="UP000028073"/>
    </source>
</evidence>
<organism evidence="2 3">
    <name type="scientific">Endozoicomonas numazuensis</name>
    <dbReference type="NCBI Taxonomy" id="1137799"/>
    <lineage>
        <taxon>Bacteria</taxon>
        <taxon>Pseudomonadati</taxon>
        <taxon>Pseudomonadota</taxon>
        <taxon>Gammaproteobacteria</taxon>
        <taxon>Oceanospirillales</taxon>
        <taxon>Endozoicomonadaceae</taxon>
        <taxon>Endozoicomonas</taxon>
    </lineage>
</organism>
<feature type="signal peptide" evidence="1">
    <location>
        <begin position="1"/>
        <end position="31"/>
    </location>
</feature>
<evidence type="ECO:0000313" key="2">
    <source>
        <dbReference type="EMBL" id="KEQ18967.1"/>
    </source>
</evidence>
<keyword evidence="1" id="KW-0732">Signal</keyword>
<gene>
    <name evidence="2" type="ORF">GZ78_02655</name>
</gene>
<accession>A0A081NKJ4</accession>
<keyword evidence="3" id="KW-1185">Reference proteome</keyword>
<reference evidence="2 3" key="1">
    <citation type="submission" date="2014-06" db="EMBL/GenBank/DDBJ databases">
        <title>Whole Genome Sequences of Three Symbiotic Endozoicomonas Bacteria.</title>
        <authorList>
            <person name="Neave M.J."/>
            <person name="Apprill A."/>
            <person name="Voolstra C.R."/>
        </authorList>
    </citation>
    <scope>NUCLEOTIDE SEQUENCE [LARGE SCALE GENOMIC DNA]</scope>
    <source>
        <strain evidence="2 3">DSM 25634</strain>
    </source>
</reference>
<dbReference type="STRING" id="1137799.GZ78_02655"/>
<sequence>MISPFPDPIMPKAHLLAAVFFLLAFMNQAAASEQPVKNNNLTSEYLLKQELLLNQLIVNIHLLQIDFLNKKARENMQDNLALLNQSIPALPEQSRDQETSKLLSSTLALWPIISRHAAWMADLPTYSRPPEASTLLLALAKLDRKLLLLRQKMLTRYPHRNQKLGFLEQALLMQRLSREYLSLTLSEMKEEKTASGRLQLQTLARHFEQKLEKLEKQFGDHAHAAQPIKQAQAAWNFIKVGIEQFPGKPVPEMVARYGNTIVSRMTSAHQMF</sequence>
<dbReference type="EMBL" id="JOKH01000001">
    <property type="protein sequence ID" value="KEQ18967.1"/>
    <property type="molecule type" value="Genomic_DNA"/>
</dbReference>
<proteinExistence type="predicted"/>
<evidence type="ECO:0000256" key="1">
    <source>
        <dbReference type="SAM" id="SignalP"/>
    </source>
</evidence>